<dbReference type="PANTHER" id="PTHR38834:SF3">
    <property type="entry name" value="SOLUTE-BINDING PROTEIN FAMILY 3_N-TERMINAL DOMAIN-CONTAINING PROTEIN"/>
    <property type="match status" value="1"/>
</dbReference>
<feature type="signal peptide" evidence="1">
    <location>
        <begin position="1"/>
        <end position="19"/>
    </location>
</feature>
<evidence type="ECO:0000313" key="2">
    <source>
        <dbReference type="EMBL" id="NLR20727.1"/>
    </source>
</evidence>
<gene>
    <name evidence="2" type="ORF">F9Y85_05220</name>
    <name evidence="3" type="ORF">R5H13_05865</name>
</gene>
<keyword evidence="5" id="KW-1185">Reference proteome</keyword>
<dbReference type="Gene3D" id="3.40.190.10">
    <property type="entry name" value="Periplasmic binding protein-like II"/>
    <property type="match status" value="2"/>
</dbReference>
<dbReference type="Proteomes" id="UP000646877">
    <property type="component" value="Unassembled WGS sequence"/>
</dbReference>
<protein>
    <submittedName>
        <fullName evidence="2">Transporter substrate-binding domain-containing protein</fullName>
    </submittedName>
</protein>
<keyword evidence="1" id="KW-0732">Signal</keyword>
<sequence length="248" mass="28254">MQYIIGSVIGIFSVFSALAAAPTKVDIYTEHFPPYQIEQKNGTITGLATDIVRLIMWEAELSYQIYMLPWTRAKAFSKKSPYSLLYSIARTEQREANHVWIAPLCELKVAFYKRADIADQQEWEIWKIKQHVVAVAADQLSENYLKAQGFVADKNMLSVTSLSRAGELLERGRIDFIFGAENFVDRMAARMGLVEQWDKVLEVPELSKTLYLTANPSAPPEYINRLRAAAERVQMQRKKVDVGCPIDE</sequence>
<reference evidence="3 5" key="2">
    <citation type="submission" date="2023-10" db="EMBL/GenBank/DDBJ databases">
        <title>To unveil natural product biosynthetic capacity in Pseudoalteromonas.</title>
        <authorList>
            <person name="Wang J."/>
        </authorList>
    </citation>
    <scope>NUCLEOTIDE SEQUENCE [LARGE SCALE GENOMIC DNA]</scope>
    <source>
        <strain evidence="3 5">DSM 15914</strain>
    </source>
</reference>
<organism evidence="2 4">
    <name type="scientific">Pseudoalteromonas maricaloris</name>
    <dbReference type="NCBI Taxonomy" id="184924"/>
    <lineage>
        <taxon>Bacteria</taxon>
        <taxon>Pseudomonadati</taxon>
        <taxon>Pseudomonadota</taxon>
        <taxon>Gammaproteobacteria</taxon>
        <taxon>Alteromonadales</taxon>
        <taxon>Pseudoalteromonadaceae</taxon>
        <taxon>Pseudoalteromonas</taxon>
    </lineage>
</organism>
<reference evidence="2" key="1">
    <citation type="submission" date="2019-10" db="EMBL/GenBank/DDBJ databases">
        <authorList>
            <person name="Paulsen S."/>
        </authorList>
    </citation>
    <scope>NUCLEOTIDE SEQUENCE</scope>
    <source>
        <strain evidence="2">LMG 19692</strain>
    </source>
</reference>
<name>A0A8I2GY13_9GAMM</name>
<dbReference type="EMBL" id="WEIA01000002">
    <property type="protein sequence ID" value="NLR20727.1"/>
    <property type="molecule type" value="Genomic_DNA"/>
</dbReference>
<accession>A0A8I2GY13</accession>
<evidence type="ECO:0000313" key="5">
    <source>
        <dbReference type="Proteomes" id="UP001304419"/>
    </source>
</evidence>
<feature type="chain" id="PRO_5034184361" evidence="1">
    <location>
        <begin position="20"/>
        <end position="248"/>
    </location>
</feature>
<dbReference type="PANTHER" id="PTHR38834">
    <property type="entry name" value="PERIPLASMIC SUBSTRATE BINDING PROTEIN FAMILY 3"/>
    <property type="match status" value="1"/>
</dbReference>
<evidence type="ECO:0000313" key="4">
    <source>
        <dbReference type="Proteomes" id="UP000646877"/>
    </source>
</evidence>
<dbReference type="SUPFAM" id="SSF53850">
    <property type="entry name" value="Periplasmic binding protein-like II"/>
    <property type="match status" value="1"/>
</dbReference>
<dbReference type="EMBL" id="CP137578">
    <property type="protein sequence ID" value="WOX29790.1"/>
    <property type="molecule type" value="Genomic_DNA"/>
</dbReference>
<evidence type="ECO:0000256" key="1">
    <source>
        <dbReference type="SAM" id="SignalP"/>
    </source>
</evidence>
<evidence type="ECO:0000313" key="3">
    <source>
        <dbReference type="EMBL" id="WOX29790.1"/>
    </source>
</evidence>
<dbReference type="Proteomes" id="UP001304419">
    <property type="component" value="Chromosome 1"/>
</dbReference>
<proteinExistence type="predicted"/>
<dbReference type="RefSeq" id="WP_193521581.1">
    <property type="nucleotide sequence ID" value="NZ_CBCSDF010000002.1"/>
</dbReference>
<dbReference type="AlphaFoldDB" id="A0A8I2GY13"/>